<reference evidence="1" key="1">
    <citation type="submission" date="2020-02" db="EMBL/GenBank/DDBJ databases">
        <authorList>
            <person name="Meier V. D."/>
        </authorList>
    </citation>
    <scope>NUCLEOTIDE SEQUENCE</scope>
    <source>
        <strain evidence="1">AVDCRST_MAG10</strain>
    </source>
</reference>
<evidence type="ECO:0000313" key="1">
    <source>
        <dbReference type="EMBL" id="CAA9229251.1"/>
    </source>
</evidence>
<dbReference type="AlphaFoldDB" id="A0A6J4HRR9"/>
<dbReference type="InterPro" id="IPR036249">
    <property type="entry name" value="Thioredoxin-like_sf"/>
</dbReference>
<gene>
    <name evidence="1" type="ORF">AVDCRST_MAG10-1083</name>
</gene>
<name>A0A6J4HRR9_9ACTN</name>
<sequence>MELGRRTSSFFDDVDRSFVVAQLEGRMDAPVDLTLALRRSSPLALQPAPGAEEASRAEQLGRELASLEPHIRLTVSEEDAGDVPVFTVAGRVRFVGVPRVNLFRSLLEAIRRASTGDHGLPDGWAQALAGLPRPVHALVFATPT</sequence>
<dbReference type="EMBL" id="CADCTB010000074">
    <property type="protein sequence ID" value="CAA9229251.1"/>
    <property type="molecule type" value="Genomic_DNA"/>
</dbReference>
<accession>A0A6J4HRR9</accession>
<protein>
    <submittedName>
        <fullName evidence="1">Uncharacterized protein</fullName>
    </submittedName>
</protein>
<dbReference type="SUPFAM" id="SSF52833">
    <property type="entry name" value="Thioredoxin-like"/>
    <property type="match status" value="1"/>
</dbReference>
<proteinExistence type="predicted"/>
<organism evidence="1">
    <name type="scientific">uncultured Acidimicrobiales bacterium</name>
    <dbReference type="NCBI Taxonomy" id="310071"/>
    <lineage>
        <taxon>Bacteria</taxon>
        <taxon>Bacillati</taxon>
        <taxon>Actinomycetota</taxon>
        <taxon>Acidimicrobiia</taxon>
        <taxon>Acidimicrobiales</taxon>
        <taxon>environmental samples</taxon>
    </lineage>
</organism>
<dbReference type="Gene3D" id="3.40.30.80">
    <property type="match status" value="1"/>
</dbReference>